<organism evidence="1 2">
    <name type="scientific">Aureobasidium namibiae CBS 147.97</name>
    <dbReference type="NCBI Taxonomy" id="1043004"/>
    <lineage>
        <taxon>Eukaryota</taxon>
        <taxon>Fungi</taxon>
        <taxon>Dikarya</taxon>
        <taxon>Ascomycota</taxon>
        <taxon>Pezizomycotina</taxon>
        <taxon>Dothideomycetes</taxon>
        <taxon>Dothideomycetidae</taxon>
        <taxon>Dothideales</taxon>
        <taxon>Saccotheciaceae</taxon>
        <taxon>Aureobasidium</taxon>
    </lineage>
</organism>
<dbReference type="OrthoDB" id="3854279at2759"/>
<dbReference type="HOGENOM" id="CLU_1170459_0_0_1"/>
<sequence length="237" mass="26975">MDTPIVTAPSDVFNFLGLPSELRNRIYQLHLSKNGGVKYETWSYYRLLGIRINHKRPTIRPHVGVNILRVCRQVYLEAVKYAYTDRVWNLGYDFDCARHLDLMPDGTAEKIQQLRLTARVDLHEPDFSVRAFTLGDFTRLKSLQILDLHVAAGLSLIPEDRSKYLDSPRLVDLVCHVLSHIPIQVEIIWSSPFNESVAMECISRGCPEEIVGELDAALEHIAHKYAAIKGCNYAIST</sequence>
<evidence type="ECO:0000313" key="2">
    <source>
        <dbReference type="Proteomes" id="UP000027730"/>
    </source>
</evidence>
<accession>A0A074WEA2</accession>
<gene>
    <name evidence="1" type="ORF">M436DRAFT_66741</name>
</gene>
<dbReference type="AlphaFoldDB" id="A0A074WEA2"/>
<keyword evidence="2" id="KW-1185">Reference proteome</keyword>
<dbReference type="PANTHER" id="PTHR38790">
    <property type="entry name" value="2EXR DOMAIN-CONTAINING PROTEIN-RELATED"/>
    <property type="match status" value="1"/>
</dbReference>
<name>A0A074WEA2_9PEZI</name>
<dbReference type="RefSeq" id="XP_013424125.1">
    <property type="nucleotide sequence ID" value="XM_013568671.1"/>
</dbReference>
<dbReference type="GeneID" id="25414102"/>
<evidence type="ECO:0000313" key="1">
    <source>
        <dbReference type="EMBL" id="KEQ69884.1"/>
    </source>
</evidence>
<proteinExistence type="predicted"/>
<dbReference type="Proteomes" id="UP000027730">
    <property type="component" value="Unassembled WGS sequence"/>
</dbReference>
<dbReference type="EMBL" id="KL584719">
    <property type="protein sequence ID" value="KEQ69884.1"/>
    <property type="molecule type" value="Genomic_DNA"/>
</dbReference>
<reference evidence="1 2" key="1">
    <citation type="journal article" date="2014" name="BMC Genomics">
        <title>Genome sequencing of four Aureobasidium pullulans varieties: biotechnological potential, stress tolerance, and description of new species.</title>
        <authorList>
            <person name="Gostin Ar C."/>
            <person name="Ohm R.A."/>
            <person name="Kogej T."/>
            <person name="Sonjak S."/>
            <person name="Turk M."/>
            <person name="Zajc J."/>
            <person name="Zalar P."/>
            <person name="Grube M."/>
            <person name="Sun H."/>
            <person name="Han J."/>
            <person name="Sharma A."/>
            <person name="Chiniquy J."/>
            <person name="Ngan C.Y."/>
            <person name="Lipzen A."/>
            <person name="Barry K."/>
            <person name="Grigoriev I.V."/>
            <person name="Gunde-Cimerman N."/>
        </authorList>
    </citation>
    <scope>NUCLEOTIDE SEQUENCE [LARGE SCALE GENOMIC DNA]</scope>
    <source>
        <strain evidence="1 2">CBS 147.97</strain>
    </source>
</reference>
<protein>
    <submittedName>
        <fullName evidence="1">Uncharacterized protein</fullName>
    </submittedName>
</protein>